<dbReference type="Pfam" id="PF11951">
    <property type="entry name" value="Fungal_trans_2"/>
    <property type="match status" value="1"/>
</dbReference>
<evidence type="ECO:0000313" key="2">
    <source>
        <dbReference type="EMBL" id="VUC26673.1"/>
    </source>
</evidence>
<proteinExistence type="predicted"/>
<feature type="non-terminal residue" evidence="2">
    <location>
        <position position="1"/>
    </location>
</feature>
<feature type="non-terminal residue" evidence="2">
    <location>
        <position position="473"/>
    </location>
</feature>
<evidence type="ECO:0000313" key="3">
    <source>
        <dbReference type="Proteomes" id="UP000766486"/>
    </source>
</evidence>
<keyword evidence="1" id="KW-0539">Nucleus</keyword>
<reference evidence="2 3" key="1">
    <citation type="submission" date="2019-06" db="EMBL/GenBank/DDBJ databases">
        <authorList>
            <person name="Broberg M."/>
        </authorList>
    </citation>
    <scope>NUCLEOTIDE SEQUENCE [LARGE SCALE GENOMIC DNA]</scope>
</reference>
<keyword evidence="3" id="KW-1185">Reference proteome</keyword>
<evidence type="ECO:0008006" key="4">
    <source>
        <dbReference type="Google" id="ProtNLM"/>
    </source>
</evidence>
<organism evidence="2 3">
    <name type="scientific">Bionectria ochroleuca</name>
    <name type="common">Gliocladium roseum</name>
    <dbReference type="NCBI Taxonomy" id="29856"/>
    <lineage>
        <taxon>Eukaryota</taxon>
        <taxon>Fungi</taxon>
        <taxon>Dikarya</taxon>
        <taxon>Ascomycota</taxon>
        <taxon>Pezizomycotina</taxon>
        <taxon>Sordariomycetes</taxon>
        <taxon>Hypocreomycetidae</taxon>
        <taxon>Hypocreales</taxon>
        <taxon>Bionectriaceae</taxon>
        <taxon>Clonostachys</taxon>
    </lineage>
</organism>
<dbReference type="PANTHER" id="PTHR37540:SF5">
    <property type="entry name" value="TRANSCRIPTION FACTOR DOMAIN-CONTAINING PROTEIN"/>
    <property type="match status" value="1"/>
</dbReference>
<sequence length="473" mass="53315">SNGTDGPGSFPFIVSTPIQRRTRAQNKQIKSHAAKAGIPCHRLRKSNSGLPSRRNHVLRAGDMTPGQGNQLVVVPALISPGPELTEVPTLAFSVSLTPLLLYNLGKFFSLLSVKMYPERLCTEADSEDVHWVGTMFHDQMYFHAVVAATETFFNTTGEANRLLKSQYHSLMALQLLQNKVSEPNMTDSSSDTTIMSVLVLALAAEMAGDLPTVDRHLRGLKKMIDIRGGFQLLQTEVPDLLAKICRIDLALAVRTWRRPVFFNDSISWAPYLLSNGQASGEDEAVQTGLASWISTLESKLQVVWQDLAKFCSMSNLTSQGKQKLPRNTFSEILLSLIYRLLNLSFDLDSAEETIRLGMLAYTSMVFLQWHNHPVEFYHLRCMLGATMRNLDNENSGASLPVKLWLFFTWHMLQPPEYEYKELDIWYEKVLRAAGLSGWSEVRQLLQSTAWIDHINDVDGKNFHSRTMLRVSPR</sequence>
<dbReference type="InterPro" id="IPR021858">
    <property type="entry name" value="Fun_TF"/>
</dbReference>
<dbReference type="EMBL" id="CABFNS010000755">
    <property type="protein sequence ID" value="VUC26673.1"/>
    <property type="molecule type" value="Genomic_DNA"/>
</dbReference>
<comment type="caution">
    <text evidence="2">The sequence shown here is derived from an EMBL/GenBank/DDBJ whole genome shotgun (WGS) entry which is preliminary data.</text>
</comment>
<accession>A0ABY6U6M4</accession>
<dbReference type="PANTHER" id="PTHR37540">
    <property type="entry name" value="TRANSCRIPTION FACTOR (ACR-2), PUTATIVE-RELATED-RELATED"/>
    <property type="match status" value="1"/>
</dbReference>
<evidence type="ECO:0000256" key="1">
    <source>
        <dbReference type="ARBA" id="ARBA00023242"/>
    </source>
</evidence>
<protein>
    <recommendedName>
        <fullName evidence="4">Transcription factor domain-containing protein</fullName>
    </recommendedName>
</protein>
<name>A0ABY6U6M4_BIOOC</name>
<gene>
    <name evidence="2" type="ORF">CLO192961_LOCUS194023</name>
</gene>
<dbReference type="Proteomes" id="UP000766486">
    <property type="component" value="Unassembled WGS sequence"/>
</dbReference>